<feature type="non-terminal residue" evidence="1">
    <location>
        <position position="1"/>
    </location>
</feature>
<reference evidence="1 2" key="1">
    <citation type="submission" date="2024-02" db="EMBL/GenBank/DDBJ databases">
        <title>Whole genome of MDR Enterobacteriaceae from southern Thailand.</title>
        <authorList>
            <person name="Surachat K."/>
        </authorList>
    </citation>
    <scope>NUCLEOTIDE SEQUENCE [LARGE SCALE GENOMIC DNA]</scope>
    <source>
        <strain evidence="1 2">PSU_29</strain>
    </source>
</reference>
<evidence type="ECO:0000313" key="1">
    <source>
        <dbReference type="EMBL" id="MEN0581971.1"/>
    </source>
</evidence>
<evidence type="ECO:0000313" key="2">
    <source>
        <dbReference type="Proteomes" id="UP001411173"/>
    </source>
</evidence>
<accession>A0ABU9VBB1</accession>
<gene>
    <name evidence="1" type="ORF">AAIG39_23650</name>
</gene>
<dbReference type="Proteomes" id="UP001411173">
    <property type="component" value="Unassembled WGS sequence"/>
</dbReference>
<name>A0ABU9VBB1_9ENTR</name>
<protein>
    <submittedName>
        <fullName evidence="1">Uncharacterized protein</fullName>
    </submittedName>
</protein>
<organism evidence="1 2">
    <name type="scientific">Phytobacter palmae</name>
    <dbReference type="NCBI Taxonomy" id="1855371"/>
    <lineage>
        <taxon>Bacteria</taxon>
        <taxon>Pseudomonadati</taxon>
        <taxon>Pseudomonadota</taxon>
        <taxon>Gammaproteobacteria</taxon>
        <taxon>Enterobacterales</taxon>
        <taxon>Enterobacteriaceae</taxon>
        <taxon>Phytobacter</taxon>
    </lineage>
</organism>
<keyword evidence="2" id="KW-1185">Reference proteome</keyword>
<sequence length="78" mass="9207">PGNVAKQSNRTFFMSKEKHGQWPGGKEEDVTRLVMNYMPRKSTIIDRVVPARLLLKQRRKLIQEKQKRLIVRLDNCTE</sequence>
<proteinExistence type="predicted"/>
<comment type="caution">
    <text evidence="1">The sequence shown here is derived from an EMBL/GenBank/DDBJ whole genome shotgun (WGS) entry which is preliminary data.</text>
</comment>
<dbReference type="EMBL" id="JBCIVJ010000033">
    <property type="protein sequence ID" value="MEN0581971.1"/>
    <property type="molecule type" value="Genomic_DNA"/>
</dbReference>